<protein>
    <submittedName>
        <fullName evidence="3">DUF1593 domain-containing protein</fullName>
    </submittedName>
</protein>
<evidence type="ECO:0000256" key="1">
    <source>
        <dbReference type="SAM" id="SignalP"/>
    </source>
</evidence>
<dbReference type="Gene3D" id="3.90.245.10">
    <property type="entry name" value="Ribonucleoside hydrolase-like"/>
    <property type="match status" value="1"/>
</dbReference>
<name>A0AA41W737_9GAMM</name>
<feature type="signal peptide" evidence="1">
    <location>
        <begin position="1"/>
        <end position="23"/>
    </location>
</feature>
<dbReference type="AlphaFoldDB" id="A0AA41W737"/>
<gene>
    <name evidence="3" type="ORF">NAF29_09385</name>
</gene>
<reference evidence="3 4" key="1">
    <citation type="journal article" date="2013" name="Antonie Van Leeuwenhoek">
        <title>Echinimonas agarilytica gen. nov., sp. nov., a new gammaproteobacterium isolated from the sea urchin Strongylocentrotus intermedius.</title>
        <authorList>
            <person name="Nedashkovskaya O.I."/>
            <person name="Stenkova A.M."/>
            <person name="Zhukova N.V."/>
            <person name="Van Trappen S."/>
            <person name="Lee J.S."/>
            <person name="Kim S.B."/>
        </authorList>
    </citation>
    <scope>NUCLEOTIDE SEQUENCE [LARGE SCALE GENOMIC DNA]</scope>
    <source>
        <strain evidence="3 4">KMM 6351</strain>
    </source>
</reference>
<dbReference type="GO" id="GO:0016799">
    <property type="term" value="F:hydrolase activity, hydrolyzing N-glycosyl compounds"/>
    <property type="evidence" value="ECO:0007669"/>
    <property type="project" value="InterPro"/>
</dbReference>
<organism evidence="3 4">
    <name type="scientific">Echinimonas agarilytica</name>
    <dbReference type="NCBI Taxonomy" id="1215918"/>
    <lineage>
        <taxon>Bacteria</taxon>
        <taxon>Pseudomonadati</taxon>
        <taxon>Pseudomonadota</taxon>
        <taxon>Gammaproteobacteria</taxon>
        <taxon>Alteromonadales</taxon>
        <taxon>Echinimonadaceae</taxon>
        <taxon>Echinimonas</taxon>
    </lineage>
</organism>
<dbReference type="Proteomes" id="UP001165393">
    <property type="component" value="Unassembled WGS sequence"/>
</dbReference>
<accession>A0AA41W737</accession>
<sequence>MSTKLISVALSIVCCLISTLSHAASSTVEKPAIWVYSDLSDPTDLRSHNHPQNDPDDIVTLAALLLSANRFNIEGIVVASTNRKNLANPIPFTDKMFKVPYERAVPFLNAQLGGYQDSVNFHLSSISSAATADGQPIKFKPNTNYRDLGKLNTVAAAVEQLNQKPMYVLSWGPLTESAILVKHLIDSGNTKALNNLTLVSHWTTSTIAQGSPEKPFHVANCRDDWNACTYLHTQAAERTNVKFIELGSTGQTGIVDGSSGFPKYKQFYHSALGQVFAAAKFYHQKPDQSDGATFWLLTEFGPALNTIKNDGTLSTTEEKSIRDIFKANGNEIVADLLKRSNIAAKAGALPVDEVARNFSYAYIKREKLEIYCPFQGQIMVKNAAGSPVLEKALPPGNHKFQELKITSGLQVSLTCDQTIKSFTTD</sequence>
<feature type="domain" description="Cellulose-binding Sde182 nucleoside hydrolase-like" evidence="2">
    <location>
        <begin position="52"/>
        <end position="184"/>
    </location>
</feature>
<keyword evidence="1" id="KW-0732">Signal</keyword>
<evidence type="ECO:0000259" key="2">
    <source>
        <dbReference type="Pfam" id="PF07632"/>
    </source>
</evidence>
<comment type="caution">
    <text evidence="3">The sequence shown here is derived from an EMBL/GenBank/DDBJ whole genome shotgun (WGS) entry which is preliminary data.</text>
</comment>
<evidence type="ECO:0000313" key="4">
    <source>
        <dbReference type="Proteomes" id="UP001165393"/>
    </source>
</evidence>
<dbReference type="EMBL" id="JAMQGP010000003">
    <property type="protein sequence ID" value="MCM2679876.1"/>
    <property type="molecule type" value="Genomic_DNA"/>
</dbReference>
<dbReference type="InterPro" id="IPR036452">
    <property type="entry name" value="Ribo_hydro-like"/>
</dbReference>
<dbReference type="RefSeq" id="WP_251261289.1">
    <property type="nucleotide sequence ID" value="NZ_JAMQGP010000003.1"/>
</dbReference>
<evidence type="ECO:0000313" key="3">
    <source>
        <dbReference type="EMBL" id="MCM2679876.1"/>
    </source>
</evidence>
<keyword evidence="4" id="KW-1185">Reference proteome</keyword>
<feature type="chain" id="PRO_5041201065" evidence="1">
    <location>
        <begin position="24"/>
        <end position="425"/>
    </location>
</feature>
<dbReference type="Pfam" id="PF07632">
    <property type="entry name" value="Sde182_NH-like"/>
    <property type="match status" value="1"/>
</dbReference>
<proteinExistence type="predicted"/>
<dbReference type="InterPro" id="IPR011483">
    <property type="entry name" value="Sde182_NH-like"/>
</dbReference>